<reference evidence="1" key="1">
    <citation type="submission" date="2012-04" db="EMBL/GenBank/DDBJ databases">
        <title>The Genome Sequence of Loa loa.</title>
        <authorList>
            <consortium name="The Broad Institute Genome Sequencing Platform"/>
            <consortium name="Broad Institute Genome Sequencing Center for Infectious Disease"/>
            <person name="Nutman T.B."/>
            <person name="Fink D.L."/>
            <person name="Russ C."/>
            <person name="Young S."/>
            <person name="Zeng Q."/>
            <person name="Gargeya S."/>
            <person name="Alvarado L."/>
            <person name="Berlin A."/>
            <person name="Chapman S.B."/>
            <person name="Chen Z."/>
            <person name="Freedman E."/>
            <person name="Gellesch M."/>
            <person name="Goldberg J."/>
            <person name="Griggs A."/>
            <person name="Gujja S."/>
            <person name="Heilman E.R."/>
            <person name="Heiman D."/>
            <person name="Howarth C."/>
            <person name="Mehta T."/>
            <person name="Neiman D."/>
            <person name="Pearson M."/>
            <person name="Roberts A."/>
            <person name="Saif S."/>
            <person name="Shea T."/>
            <person name="Shenoy N."/>
            <person name="Sisk P."/>
            <person name="Stolte C."/>
            <person name="Sykes S."/>
            <person name="White J."/>
            <person name="Yandava C."/>
            <person name="Haas B."/>
            <person name="Henn M.R."/>
            <person name="Nusbaum C."/>
            <person name="Birren B."/>
        </authorList>
    </citation>
    <scope>NUCLEOTIDE SEQUENCE [LARGE SCALE GENOMIC DNA]</scope>
</reference>
<protein>
    <submittedName>
        <fullName evidence="2">Uncharacterized protein</fullName>
    </submittedName>
</protein>
<evidence type="ECO:0000313" key="1">
    <source>
        <dbReference type="Proteomes" id="UP000095285"/>
    </source>
</evidence>
<organism evidence="1 2">
    <name type="scientific">Loa loa</name>
    <name type="common">Eye worm</name>
    <name type="synonym">Filaria loa</name>
    <dbReference type="NCBI Taxonomy" id="7209"/>
    <lineage>
        <taxon>Eukaryota</taxon>
        <taxon>Metazoa</taxon>
        <taxon>Ecdysozoa</taxon>
        <taxon>Nematoda</taxon>
        <taxon>Chromadorea</taxon>
        <taxon>Rhabditida</taxon>
        <taxon>Spirurina</taxon>
        <taxon>Spiruromorpha</taxon>
        <taxon>Filarioidea</taxon>
        <taxon>Onchocercidae</taxon>
        <taxon>Loa</taxon>
    </lineage>
</organism>
<reference evidence="2" key="2">
    <citation type="submission" date="2016-11" db="UniProtKB">
        <authorList>
            <consortium name="WormBaseParasite"/>
        </authorList>
    </citation>
    <scope>IDENTIFICATION</scope>
</reference>
<name>A0A1I7VGQ1_LOALO</name>
<evidence type="ECO:0000313" key="2">
    <source>
        <dbReference type="WBParaSite" id="EN70_2338"/>
    </source>
</evidence>
<sequence>MQQLRMIRMTPPRSRHLTFTSFPRGICTSCPLSQQRLKRGRNGWEEGSFDIRSSWHGQTLVNALAAPFLLDYFSPVSSIRPVLSRPDLSRHISSRPVSFCLVSSRLVPSCPVPLMYRMFYHWLQ</sequence>
<dbReference type="AlphaFoldDB" id="A0A1I7VGQ1"/>
<dbReference type="WBParaSite" id="EN70_2338">
    <property type="protein sequence ID" value="EN70_2338"/>
    <property type="gene ID" value="EN70_2338"/>
</dbReference>
<proteinExistence type="predicted"/>
<accession>A0A1I7VGQ1</accession>
<keyword evidence="1" id="KW-1185">Reference proteome</keyword>
<dbReference type="Proteomes" id="UP000095285">
    <property type="component" value="Unassembled WGS sequence"/>
</dbReference>